<dbReference type="GO" id="GO:0008290">
    <property type="term" value="C:F-actin capping protein complex"/>
    <property type="evidence" value="ECO:0007669"/>
    <property type="project" value="UniProtKB-UniRule"/>
</dbReference>
<comment type="similarity">
    <text evidence="2 7">Belongs to the F-actin-capping protein beta subunit family.</text>
</comment>
<dbReference type="GO" id="GO:0000902">
    <property type="term" value="P:cell morphogenesis"/>
    <property type="evidence" value="ECO:0007669"/>
    <property type="project" value="TreeGrafter"/>
</dbReference>
<keyword evidence="3 7" id="KW-0117">Actin capping</keyword>
<dbReference type="EMBL" id="JAOPGA020001814">
    <property type="protein sequence ID" value="KAL0491558.1"/>
    <property type="molecule type" value="Genomic_DNA"/>
</dbReference>
<evidence type="ECO:0000256" key="4">
    <source>
        <dbReference type="ARBA" id="ARBA00022490"/>
    </source>
</evidence>
<dbReference type="FunFam" id="1.20.58.570:FF:000001">
    <property type="entry name" value="F-actin-capping protein subunit beta"/>
    <property type="match status" value="1"/>
</dbReference>
<name>A0AAW2ZRH5_9EUKA</name>
<dbReference type="Proteomes" id="UP001431209">
    <property type="component" value="Unassembled WGS sequence"/>
</dbReference>
<evidence type="ECO:0000313" key="9">
    <source>
        <dbReference type="Proteomes" id="UP001431209"/>
    </source>
</evidence>
<comment type="caution">
    <text evidence="8">The sequence shown here is derived from an EMBL/GenBank/DDBJ whole genome shotgun (WGS) entry which is preliminary data.</text>
</comment>
<sequence length="279" mass="31377">MGDKQLHCAMDLFRRLPPVQLETNLTFVSELVPDLADELLQSVDCPLKIKTDSASGKDFLICDYNRDGDSYRSPYSNKYIPNQPDGVVPPDHLRKLEIQANELYQQYCDQYYDGGLSSSYFWDTSDEDDSSTKNNFACAIMFKKDGSGLRGVDKGIWDSIHVVDVKIGSDKKSASYELTTTIILSMCTEGGGLDLSGSVQRQTKVDAKFDDTPYNSHLVNIGKIMQDMENSLRDKLQSVYFDKAREITGYLRSKQTSGDRKIHSAMNMELAAALSNRKR</sequence>
<dbReference type="InterPro" id="IPR001698">
    <property type="entry name" value="CAPZB"/>
</dbReference>
<dbReference type="InterPro" id="IPR043175">
    <property type="entry name" value="CAPZB_N"/>
</dbReference>
<dbReference type="InterPro" id="IPR037282">
    <property type="entry name" value="CapZ_alpha/beta"/>
</dbReference>
<gene>
    <name evidence="8" type="ORF">AKO1_000002</name>
</gene>
<dbReference type="Gene3D" id="1.20.58.570">
    <property type="match status" value="1"/>
</dbReference>
<reference evidence="8 9" key="1">
    <citation type="submission" date="2024-03" db="EMBL/GenBank/DDBJ databases">
        <title>The Acrasis kona genome and developmental transcriptomes reveal deep origins of eukaryotic multicellular pathways.</title>
        <authorList>
            <person name="Sheikh S."/>
            <person name="Fu C.-J."/>
            <person name="Brown M.W."/>
            <person name="Baldauf S.L."/>
        </authorList>
    </citation>
    <scope>NUCLEOTIDE SEQUENCE [LARGE SCALE GENOMIC DNA]</scope>
    <source>
        <strain evidence="8 9">ATCC MYA-3509</strain>
    </source>
</reference>
<evidence type="ECO:0000256" key="3">
    <source>
        <dbReference type="ARBA" id="ARBA00022467"/>
    </source>
</evidence>
<dbReference type="GO" id="GO:0051016">
    <property type="term" value="P:barbed-end actin filament capping"/>
    <property type="evidence" value="ECO:0007669"/>
    <property type="project" value="UniProtKB-UniRule"/>
</dbReference>
<evidence type="ECO:0000256" key="5">
    <source>
        <dbReference type="ARBA" id="ARBA00023203"/>
    </source>
</evidence>
<comment type="function">
    <text evidence="7">F-actin-capping proteins bind in a Ca(2+)-independent manner to the fast growing ends of actin filaments (barbed end) thereby blocking the exchange of subunits at these ends. Unlike other capping proteins (such as gelsolin and severin), these proteins do not sever actin filaments.</text>
</comment>
<dbReference type="SUPFAM" id="SSF90096">
    <property type="entry name" value="Subunits of heterodimeric actin filament capping protein Capz"/>
    <property type="match status" value="1"/>
</dbReference>
<keyword evidence="5 7" id="KW-0009">Actin-binding</keyword>
<keyword evidence="6 7" id="KW-0206">Cytoskeleton</keyword>
<comment type="subcellular location">
    <subcellularLocation>
        <location evidence="1 7">Cytoplasm</location>
        <location evidence="1 7">Cytoskeleton</location>
    </subcellularLocation>
</comment>
<evidence type="ECO:0000256" key="1">
    <source>
        <dbReference type="ARBA" id="ARBA00004245"/>
    </source>
</evidence>
<dbReference type="PROSITE" id="PS00231">
    <property type="entry name" value="F_ACTIN_CAPPING_BETA"/>
    <property type="match status" value="1"/>
</dbReference>
<dbReference type="AlphaFoldDB" id="A0AAW2ZRH5"/>
<accession>A0AAW2ZRH5</accession>
<evidence type="ECO:0000313" key="8">
    <source>
        <dbReference type="EMBL" id="KAL0491558.1"/>
    </source>
</evidence>
<dbReference type="Gene3D" id="3.90.1150.210">
    <property type="entry name" value="F-actin capping protein, beta subunit"/>
    <property type="match status" value="1"/>
</dbReference>
<evidence type="ECO:0000256" key="7">
    <source>
        <dbReference type="RuleBase" id="RU365078"/>
    </source>
</evidence>
<dbReference type="InterPro" id="IPR019771">
    <property type="entry name" value="F-actin_capping_bsu_CS"/>
</dbReference>
<evidence type="ECO:0000256" key="2">
    <source>
        <dbReference type="ARBA" id="ARBA00006039"/>
    </source>
</evidence>
<dbReference type="PRINTS" id="PR00192">
    <property type="entry name" value="FACTINCAPB"/>
</dbReference>
<dbReference type="GO" id="GO:0030036">
    <property type="term" value="P:actin cytoskeleton organization"/>
    <property type="evidence" value="ECO:0007669"/>
    <property type="project" value="InterPro"/>
</dbReference>
<dbReference type="GO" id="GO:0005737">
    <property type="term" value="C:cytoplasm"/>
    <property type="evidence" value="ECO:0007669"/>
    <property type="project" value="InterPro"/>
</dbReference>
<dbReference type="Pfam" id="PF01115">
    <property type="entry name" value="F_actin_cap_B"/>
    <property type="match status" value="1"/>
</dbReference>
<dbReference type="PANTHER" id="PTHR10619:SF0">
    <property type="entry name" value="F-ACTIN-CAPPING PROTEIN SUBUNIT BETA ISOFORMS 1 AND 2"/>
    <property type="match status" value="1"/>
</dbReference>
<dbReference type="InterPro" id="IPR042276">
    <property type="entry name" value="CapZ_alpha/beta_2"/>
</dbReference>
<organism evidence="8 9">
    <name type="scientific">Acrasis kona</name>
    <dbReference type="NCBI Taxonomy" id="1008807"/>
    <lineage>
        <taxon>Eukaryota</taxon>
        <taxon>Discoba</taxon>
        <taxon>Heterolobosea</taxon>
        <taxon>Tetramitia</taxon>
        <taxon>Eutetramitia</taxon>
        <taxon>Acrasidae</taxon>
        <taxon>Acrasis</taxon>
    </lineage>
</organism>
<protein>
    <recommendedName>
        <fullName evidence="7">F-actin-capping protein subunit beta</fullName>
    </recommendedName>
</protein>
<comment type="subunit">
    <text evidence="7">Heterodimer of an alpha and a beta subunit.</text>
</comment>
<keyword evidence="4 7" id="KW-0963">Cytoplasm</keyword>
<dbReference type="GO" id="GO:0051015">
    <property type="term" value="F:actin filament binding"/>
    <property type="evidence" value="ECO:0007669"/>
    <property type="project" value="TreeGrafter"/>
</dbReference>
<keyword evidence="9" id="KW-1185">Reference proteome</keyword>
<proteinExistence type="inferred from homology"/>
<dbReference type="PANTHER" id="PTHR10619">
    <property type="entry name" value="F-ACTIN-CAPPING PROTEIN SUBUNIT BETA"/>
    <property type="match status" value="1"/>
</dbReference>
<evidence type="ECO:0000256" key="6">
    <source>
        <dbReference type="ARBA" id="ARBA00023212"/>
    </source>
</evidence>